<dbReference type="InterPro" id="IPR050229">
    <property type="entry name" value="GlpE_sulfurtransferase"/>
</dbReference>
<comment type="caution">
    <text evidence="2">The sequence shown here is derived from an EMBL/GenBank/DDBJ whole genome shotgun (WGS) entry which is preliminary data.</text>
</comment>
<dbReference type="InterPro" id="IPR001763">
    <property type="entry name" value="Rhodanese-like_dom"/>
</dbReference>
<evidence type="ECO:0000313" key="3">
    <source>
        <dbReference type="Proteomes" id="UP001596266"/>
    </source>
</evidence>
<dbReference type="RefSeq" id="WP_343885040.1">
    <property type="nucleotide sequence ID" value="NZ_BAAAKI010000004.1"/>
</dbReference>
<dbReference type="SUPFAM" id="SSF52821">
    <property type="entry name" value="Rhodanese/Cell cycle control phosphatase"/>
    <property type="match status" value="1"/>
</dbReference>
<name>A0ABW1WYI2_9ACTN</name>
<evidence type="ECO:0000259" key="1">
    <source>
        <dbReference type="PROSITE" id="PS50206"/>
    </source>
</evidence>
<dbReference type="CDD" id="cd00158">
    <property type="entry name" value="RHOD"/>
    <property type="match status" value="1"/>
</dbReference>
<accession>A0ABW1WYI2</accession>
<dbReference type="InterPro" id="IPR036873">
    <property type="entry name" value="Rhodanese-like_dom_sf"/>
</dbReference>
<dbReference type="Proteomes" id="UP001596266">
    <property type="component" value="Unassembled WGS sequence"/>
</dbReference>
<organism evidence="2 3">
    <name type="scientific">Luteococcus sanguinis</name>
    <dbReference type="NCBI Taxonomy" id="174038"/>
    <lineage>
        <taxon>Bacteria</taxon>
        <taxon>Bacillati</taxon>
        <taxon>Actinomycetota</taxon>
        <taxon>Actinomycetes</taxon>
        <taxon>Propionibacteriales</taxon>
        <taxon>Propionibacteriaceae</taxon>
        <taxon>Luteococcus</taxon>
    </lineage>
</organism>
<feature type="domain" description="Rhodanese" evidence="1">
    <location>
        <begin position="18"/>
        <end position="108"/>
    </location>
</feature>
<dbReference type="PANTHER" id="PTHR43031:SF1">
    <property type="entry name" value="PYRIDINE NUCLEOTIDE-DISULPHIDE OXIDOREDUCTASE"/>
    <property type="match status" value="1"/>
</dbReference>
<gene>
    <name evidence="2" type="ORF">ACFP57_04880</name>
</gene>
<dbReference type="SMART" id="SM00450">
    <property type="entry name" value="RHOD"/>
    <property type="match status" value="1"/>
</dbReference>
<dbReference type="Gene3D" id="6.10.140.1340">
    <property type="match status" value="1"/>
</dbReference>
<proteinExistence type="predicted"/>
<dbReference type="PROSITE" id="PS50206">
    <property type="entry name" value="RHODANESE_3"/>
    <property type="match status" value="1"/>
</dbReference>
<dbReference type="InterPro" id="IPR021309">
    <property type="entry name" value="YgaP-like_TM"/>
</dbReference>
<keyword evidence="3" id="KW-1185">Reference proteome</keyword>
<dbReference type="Gene3D" id="3.40.250.10">
    <property type="entry name" value="Rhodanese-like domain"/>
    <property type="match status" value="1"/>
</dbReference>
<evidence type="ECO:0000313" key="2">
    <source>
        <dbReference type="EMBL" id="MFC6396323.1"/>
    </source>
</evidence>
<dbReference type="EMBL" id="JBHSUA010000009">
    <property type="protein sequence ID" value="MFC6396323.1"/>
    <property type="molecule type" value="Genomic_DNA"/>
</dbReference>
<dbReference type="Pfam" id="PF00581">
    <property type="entry name" value="Rhodanese"/>
    <property type="match status" value="1"/>
</dbReference>
<dbReference type="Pfam" id="PF11127">
    <property type="entry name" value="YgaP-like_TM"/>
    <property type="match status" value="1"/>
</dbReference>
<dbReference type="PANTHER" id="PTHR43031">
    <property type="entry name" value="FAD-DEPENDENT OXIDOREDUCTASE"/>
    <property type="match status" value="1"/>
</dbReference>
<protein>
    <submittedName>
        <fullName evidence="2">Rhodanese-like domain-containing protein</fullName>
    </submittedName>
</protein>
<sequence>MRRAQDLSVTEITGWLQEADAPTVLDVRTPVEFAGHHIAGAVNAPLDVISQHADEIAEHLDGEVLFVCLTDGRSHEAARMMAGSLGGRGHVLTGGMTAWREAGLPVQGPGEGVWSVERQVRATAGGIVLASVLASIVAPKSRFVAGGVGAGLVFAGVTDTCGMAKVLQKMPWNRGLSQPSVSKITSELDRVN</sequence>
<reference evidence="3" key="1">
    <citation type="journal article" date="2019" name="Int. J. Syst. Evol. Microbiol.">
        <title>The Global Catalogue of Microorganisms (GCM) 10K type strain sequencing project: providing services to taxonomists for standard genome sequencing and annotation.</title>
        <authorList>
            <consortium name="The Broad Institute Genomics Platform"/>
            <consortium name="The Broad Institute Genome Sequencing Center for Infectious Disease"/>
            <person name="Wu L."/>
            <person name="Ma J."/>
        </authorList>
    </citation>
    <scope>NUCLEOTIDE SEQUENCE [LARGE SCALE GENOMIC DNA]</scope>
    <source>
        <strain evidence="3">CGMCC 1.15277</strain>
    </source>
</reference>